<dbReference type="Gene3D" id="3.90.180.10">
    <property type="entry name" value="Medium-chain alcohol dehydrogenases, catalytic domain"/>
    <property type="match status" value="1"/>
</dbReference>
<dbReference type="EMBL" id="CP157355">
    <property type="protein sequence ID" value="XBL99913.1"/>
    <property type="molecule type" value="Genomic_DNA"/>
</dbReference>
<dbReference type="CDD" id="cd05276">
    <property type="entry name" value="p53_inducible_oxidoreductase"/>
    <property type="match status" value="1"/>
</dbReference>
<dbReference type="AlphaFoldDB" id="A0AAU7F7M8"/>
<feature type="domain" description="Enoyl reductase (ER)" evidence="3">
    <location>
        <begin position="6"/>
        <end position="324"/>
    </location>
</feature>
<dbReference type="InterPro" id="IPR011032">
    <property type="entry name" value="GroES-like_sf"/>
</dbReference>
<evidence type="ECO:0000259" key="3">
    <source>
        <dbReference type="SMART" id="SM00829"/>
    </source>
</evidence>
<evidence type="ECO:0000313" key="4">
    <source>
        <dbReference type="EMBL" id="XBL99913.1"/>
    </source>
</evidence>
<dbReference type="GO" id="GO:0070402">
    <property type="term" value="F:NADPH binding"/>
    <property type="evidence" value="ECO:0007669"/>
    <property type="project" value="TreeGrafter"/>
</dbReference>
<dbReference type="InterPro" id="IPR013154">
    <property type="entry name" value="ADH-like_N"/>
</dbReference>
<dbReference type="Pfam" id="PF00107">
    <property type="entry name" value="ADH_zinc_N"/>
    <property type="match status" value="1"/>
</dbReference>
<dbReference type="PANTHER" id="PTHR48106">
    <property type="entry name" value="QUINONE OXIDOREDUCTASE PIG3-RELATED"/>
    <property type="match status" value="1"/>
</dbReference>
<evidence type="ECO:0000256" key="1">
    <source>
        <dbReference type="ARBA" id="ARBA00022857"/>
    </source>
</evidence>
<name>A0AAU7F7M8_9NEIS</name>
<dbReference type="Pfam" id="PF08240">
    <property type="entry name" value="ADH_N"/>
    <property type="match status" value="1"/>
</dbReference>
<dbReference type="Gene3D" id="3.40.50.720">
    <property type="entry name" value="NAD(P)-binding Rossmann-like Domain"/>
    <property type="match status" value="1"/>
</dbReference>
<organism evidence="4">
    <name type="scientific">Chitinibacter mangrovi</name>
    <dbReference type="NCBI Taxonomy" id="3153927"/>
    <lineage>
        <taxon>Bacteria</taxon>
        <taxon>Pseudomonadati</taxon>
        <taxon>Pseudomonadota</taxon>
        <taxon>Betaproteobacteria</taxon>
        <taxon>Neisseriales</taxon>
        <taxon>Chitinibacteraceae</taxon>
        <taxon>Chitinibacter</taxon>
    </lineage>
</organism>
<accession>A0AAU7F7M8</accession>
<keyword evidence="1" id="KW-0521">NADP</keyword>
<reference evidence="4" key="1">
    <citation type="submission" date="2024-05" db="EMBL/GenBank/DDBJ databases">
        <authorList>
            <person name="Yang L."/>
            <person name="Pan L."/>
        </authorList>
    </citation>
    <scope>NUCLEOTIDE SEQUENCE</scope>
    <source>
        <strain evidence="4">FCG-7</strain>
    </source>
</reference>
<dbReference type="SUPFAM" id="SSF51735">
    <property type="entry name" value="NAD(P)-binding Rossmann-fold domains"/>
    <property type="match status" value="1"/>
</dbReference>
<gene>
    <name evidence="4" type="ORF">ABHF33_12680</name>
</gene>
<dbReference type="InterPro" id="IPR013149">
    <property type="entry name" value="ADH-like_C"/>
</dbReference>
<dbReference type="GO" id="GO:0016651">
    <property type="term" value="F:oxidoreductase activity, acting on NAD(P)H"/>
    <property type="evidence" value="ECO:0007669"/>
    <property type="project" value="TreeGrafter"/>
</dbReference>
<dbReference type="InterPro" id="IPR020843">
    <property type="entry name" value="ER"/>
</dbReference>
<keyword evidence="2" id="KW-0560">Oxidoreductase</keyword>
<dbReference type="InterPro" id="IPR014189">
    <property type="entry name" value="Quinone_OxRdtase_PIG3"/>
</dbReference>
<protein>
    <submittedName>
        <fullName evidence="4">NAD(P)H-quinone oxidoreductase</fullName>
    </submittedName>
</protein>
<dbReference type="SUPFAM" id="SSF50129">
    <property type="entry name" value="GroES-like"/>
    <property type="match status" value="1"/>
</dbReference>
<dbReference type="PANTHER" id="PTHR48106:SF8">
    <property type="entry name" value="OS02G0805600 PROTEIN"/>
    <property type="match status" value="1"/>
</dbReference>
<dbReference type="NCBIfam" id="TIGR02824">
    <property type="entry name" value="quinone_pig3"/>
    <property type="match status" value="1"/>
</dbReference>
<dbReference type="RefSeq" id="WP_348944293.1">
    <property type="nucleotide sequence ID" value="NZ_CP157355.1"/>
</dbReference>
<evidence type="ECO:0000256" key="2">
    <source>
        <dbReference type="ARBA" id="ARBA00023002"/>
    </source>
</evidence>
<dbReference type="SMART" id="SM00829">
    <property type="entry name" value="PKS_ER"/>
    <property type="match status" value="1"/>
</dbReference>
<proteinExistence type="predicted"/>
<sequence>MLAITATNHTLQLTDHPIPNPAATQLLVKVAAAGVNRADLMQAQGKYPPLPGESEILGLEIAGEVVALGQGVTDFKVGDKVFGLVAGGAYAGYCLLEQSLSILQPNTLDAVAAASLPEAWMTAWLNLVEIGQLQLDHHRAGQPTKRVLIHAGASGVGAAAIQLAKSLGAWVAVTTSSPHKQAFCRELGADLVIDYRATDFAAEMRAAGGADLILDTVGGSYLAANQRCLNRDGLMVVIGLLGGVEAQLNLGVLLVKRQRIAGSTLRSQPLAVKAQLARALREHIVPRIVKGEYRVTLDRTFELAQAAQAHAYLADNQNLGKVVLRVAE</sequence>
<dbReference type="KEGG" id="cmav:ABHF33_12680"/>
<dbReference type="InterPro" id="IPR036291">
    <property type="entry name" value="NAD(P)-bd_dom_sf"/>
</dbReference>